<dbReference type="AlphaFoldDB" id="A0AAN9K1F1"/>
<comment type="caution">
    <text evidence="1">The sequence shown here is derived from an EMBL/GenBank/DDBJ whole genome shotgun (WGS) entry which is preliminary data.</text>
</comment>
<organism evidence="1 2">
    <name type="scientific">Canavalia gladiata</name>
    <name type="common">Sword bean</name>
    <name type="synonym">Dolichos gladiatus</name>
    <dbReference type="NCBI Taxonomy" id="3824"/>
    <lineage>
        <taxon>Eukaryota</taxon>
        <taxon>Viridiplantae</taxon>
        <taxon>Streptophyta</taxon>
        <taxon>Embryophyta</taxon>
        <taxon>Tracheophyta</taxon>
        <taxon>Spermatophyta</taxon>
        <taxon>Magnoliopsida</taxon>
        <taxon>eudicotyledons</taxon>
        <taxon>Gunneridae</taxon>
        <taxon>Pentapetalae</taxon>
        <taxon>rosids</taxon>
        <taxon>fabids</taxon>
        <taxon>Fabales</taxon>
        <taxon>Fabaceae</taxon>
        <taxon>Papilionoideae</taxon>
        <taxon>50 kb inversion clade</taxon>
        <taxon>NPAAA clade</taxon>
        <taxon>indigoferoid/millettioid clade</taxon>
        <taxon>Phaseoleae</taxon>
        <taxon>Canavalia</taxon>
    </lineage>
</organism>
<sequence length="124" mass="14016">METGNWKLETYQNDYYWINLTSLATNEHHHCRSQASTTSSLKAIQSVTTPKLHTNAITLLSHPCCEKHLTPLHRPKHSMIRSSSPIKPLPPISHVTMNSAKSMTFVTVTLYKRSASKVIHPIDI</sequence>
<keyword evidence="2" id="KW-1185">Reference proteome</keyword>
<protein>
    <submittedName>
        <fullName evidence="1">Uncharacterized protein</fullName>
    </submittedName>
</protein>
<reference evidence="1 2" key="1">
    <citation type="submission" date="2024-01" db="EMBL/GenBank/DDBJ databases">
        <title>The genomes of 5 underutilized Papilionoideae crops provide insights into root nodulation and disease resistanc.</title>
        <authorList>
            <person name="Jiang F."/>
        </authorList>
    </citation>
    <scope>NUCLEOTIDE SEQUENCE [LARGE SCALE GENOMIC DNA]</scope>
    <source>
        <strain evidence="1">LVBAO_FW01</strain>
        <tissue evidence="1">Leaves</tissue>
    </source>
</reference>
<evidence type="ECO:0000313" key="2">
    <source>
        <dbReference type="Proteomes" id="UP001367508"/>
    </source>
</evidence>
<proteinExistence type="predicted"/>
<accession>A0AAN9K1F1</accession>
<gene>
    <name evidence="1" type="ORF">VNO77_42334</name>
</gene>
<evidence type="ECO:0000313" key="1">
    <source>
        <dbReference type="EMBL" id="KAK7308708.1"/>
    </source>
</evidence>
<dbReference type="Proteomes" id="UP001367508">
    <property type="component" value="Unassembled WGS sequence"/>
</dbReference>
<dbReference type="EMBL" id="JAYMYQ010000010">
    <property type="protein sequence ID" value="KAK7308708.1"/>
    <property type="molecule type" value="Genomic_DNA"/>
</dbReference>
<name>A0AAN9K1F1_CANGL</name>